<protein>
    <recommendedName>
        <fullName evidence="3">DUF2695 domain-containing protein</fullName>
    </recommendedName>
</protein>
<dbReference type="RefSeq" id="WP_047933934.1">
    <property type="nucleotide sequence ID" value="NZ_KQ758750.1"/>
</dbReference>
<dbReference type="SUPFAM" id="SSF48452">
    <property type="entry name" value="TPR-like"/>
    <property type="match status" value="1"/>
</dbReference>
<keyword evidence="2" id="KW-1185">Reference proteome</keyword>
<reference evidence="1 2" key="1">
    <citation type="submission" date="2015-11" db="EMBL/GenBank/DDBJ databases">
        <title>Bacillus caseinolyticus sp nov.</title>
        <authorList>
            <person name="Dastager S.G."/>
            <person name="Mawlankar R."/>
        </authorList>
    </citation>
    <scope>NUCLEOTIDE SEQUENCE [LARGE SCALE GENOMIC DNA]</scope>
    <source>
        <strain evidence="1 2">SGD-V-76</strain>
    </source>
</reference>
<dbReference type="AlphaFoldDB" id="A0A0V8J9W4"/>
<name>A0A0V8J9W4_9BACI</name>
<comment type="caution">
    <text evidence="1">The sequence shown here is derived from an EMBL/GenBank/DDBJ whole genome shotgun (WGS) entry which is preliminary data.</text>
</comment>
<dbReference type="InterPro" id="IPR024248">
    <property type="entry name" value="DUF2695"/>
</dbReference>
<sequence length="174" mass="19760">MDSLLELKDELIKGQKLAMQGSYQRRAPSKKAIPHLLAARKGLKEYVEQHPTDAFAWQLLSQAEEYLLNYKAALSALQNAVTLNKKDRKLVKKLVLLKEQANKWHELDLSPEELGSLEAFLDEKVDIQGCDHTLLYTKEWLDTHISVSKKAKVVKALQNQGGFCDCEVLMNVID</sequence>
<evidence type="ECO:0008006" key="3">
    <source>
        <dbReference type="Google" id="ProtNLM"/>
    </source>
</evidence>
<organism evidence="1 2">
    <name type="scientific">Priestia veravalensis</name>
    <dbReference type="NCBI Taxonomy" id="1414648"/>
    <lineage>
        <taxon>Bacteria</taxon>
        <taxon>Bacillati</taxon>
        <taxon>Bacillota</taxon>
        <taxon>Bacilli</taxon>
        <taxon>Bacillales</taxon>
        <taxon>Bacillaceae</taxon>
        <taxon>Priestia</taxon>
    </lineage>
</organism>
<evidence type="ECO:0000313" key="1">
    <source>
        <dbReference type="EMBL" id="KSU83991.1"/>
    </source>
</evidence>
<evidence type="ECO:0000313" key="2">
    <source>
        <dbReference type="Proteomes" id="UP000053681"/>
    </source>
</evidence>
<dbReference type="Proteomes" id="UP000053681">
    <property type="component" value="Unassembled WGS sequence"/>
</dbReference>
<gene>
    <name evidence="1" type="ORF">AS180_21065</name>
</gene>
<accession>A0A0V8J9W4</accession>
<dbReference type="InterPro" id="IPR011990">
    <property type="entry name" value="TPR-like_helical_dom_sf"/>
</dbReference>
<dbReference type="Gene3D" id="1.25.40.10">
    <property type="entry name" value="Tetratricopeptide repeat domain"/>
    <property type="match status" value="1"/>
</dbReference>
<proteinExistence type="predicted"/>
<dbReference type="EMBL" id="LNQP01000136">
    <property type="protein sequence ID" value="KSU83991.1"/>
    <property type="molecule type" value="Genomic_DNA"/>
</dbReference>
<dbReference type="Pfam" id="PF10905">
    <property type="entry name" value="DUF2695"/>
    <property type="match status" value="1"/>
</dbReference>